<dbReference type="GO" id="GO:0004523">
    <property type="term" value="F:RNA-DNA hybrid ribonuclease activity"/>
    <property type="evidence" value="ECO:0007669"/>
    <property type="project" value="InterPro"/>
</dbReference>
<gene>
    <name evidence="2" type="ORF">Golax_017013</name>
</gene>
<protein>
    <recommendedName>
        <fullName evidence="1">RNase H type-1 domain-containing protein</fullName>
    </recommendedName>
</protein>
<dbReference type="Pfam" id="PF13456">
    <property type="entry name" value="RVT_3"/>
    <property type="match status" value="1"/>
</dbReference>
<evidence type="ECO:0000313" key="2">
    <source>
        <dbReference type="EMBL" id="MBA0704776.1"/>
    </source>
</evidence>
<dbReference type="EMBL" id="JABEZV010000001">
    <property type="protein sequence ID" value="MBA0704776.1"/>
    <property type="molecule type" value="Genomic_DNA"/>
</dbReference>
<dbReference type="PANTHER" id="PTHR47723">
    <property type="entry name" value="OS05G0353850 PROTEIN"/>
    <property type="match status" value="1"/>
</dbReference>
<accession>A0A7J8YYZ6</accession>
<comment type="caution">
    <text evidence="2">The sequence shown here is derived from an EMBL/GenBank/DDBJ whole genome shotgun (WGS) entry which is preliminary data.</text>
</comment>
<organism evidence="2 3">
    <name type="scientific">Gossypium laxum</name>
    <dbReference type="NCBI Taxonomy" id="34288"/>
    <lineage>
        <taxon>Eukaryota</taxon>
        <taxon>Viridiplantae</taxon>
        <taxon>Streptophyta</taxon>
        <taxon>Embryophyta</taxon>
        <taxon>Tracheophyta</taxon>
        <taxon>Spermatophyta</taxon>
        <taxon>Magnoliopsida</taxon>
        <taxon>eudicotyledons</taxon>
        <taxon>Gunneridae</taxon>
        <taxon>Pentapetalae</taxon>
        <taxon>rosids</taxon>
        <taxon>malvids</taxon>
        <taxon>Malvales</taxon>
        <taxon>Malvaceae</taxon>
        <taxon>Malvoideae</taxon>
        <taxon>Gossypium</taxon>
    </lineage>
</organism>
<keyword evidence="3" id="KW-1185">Reference proteome</keyword>
<feature type="domain" description="RNase H type-1" evidence="1">
    <location>
        <begin position="55"/>
        <end position="118"/>
    </location>
</feature>
<evidence type="ECO:0000259" key="1">
    <source>
        <dbReference type="Pfam" id="PF13456"/>
    </source>
</evidence>
<dbReference type="PANTHER" id="PTHR47723:SF19">
    <property type="entry name" value="POLYNUCLEOTIDYL TRANSFERASE, RIBONUCLEASE H-LIKE SUPERFAMILY PROTEIN"/>
    <property type="match status" value="1"/>
</dbReference>
<evidence type="ECO:0000313" key="3">
    <source>
        <dbReference type="Proteomes" id="UP000593574"/>
    </source>
</evidence>
<feature type="non-terminal residue" evidence="2">
    <location>
        <position position="138"/>
    </location>
</feature>
<dbReference type="GO" id="GO:0003676">
    <property type="term" value="F:nucleic acid binding"/>
    <property type="evidence" value="ECO:0007669"/>
    <property type="project" value="InterPro"/>
</dbReference>
<proteinExistence type="predicted"/>
<dbReference type="InterPro" id="IPR002156">
    <property type="entry name" value="RNaseH_domain"/>
</dbReference>
<name>A0A7J8YYZ6_9ROSI</name>
<sequence>MDLTEVHWASLFGLIGWRIWKIRNLYVFQGISWKAEEIVKVSMSWAKQVWATHKKAWSSASAGGVVQNHLGEWVMGFNHSLGTCSIFEANLWGILDGLTLLRDRDQIAKMVQGDSEGINVIVAAPPNLIEGLANDKSK</sequence>
<dbReference type="Proteomes" id="UP000593574">
    <property type="component" value="Unassembled WGS sequence"/>
</dbReference>
<reference evidence="2 3" key="1">
    <citation type="journal article" date="2019" name="Genome Biol. Evol.">
        <title>Insights into the evolution of the New World diploid cottons (Gossypium, subgenus Houzingenia) based on genome sequencing.</title>
        <authorList>
            <person name="Grover C.E."/>
            <person name="Arick M.A. 2nd"/>
            <person name="Thrash A."/>
            <person name="Conover J.L."/>
            <person name="Sanders W.S."/>
            <person name="Peterson D.G."/>
            <person name="Frelichowski J.E."/>
            <person name="Scheffler J.A."/>
            <person name="Scheffler B.E."/>
            <person name="Wendel J.F."/>
        </authorList>
    </citation>
    <scope>NUCLEOTIDE SEQUENCE [LARGE SCALE GENOMIC DNA]</scope>
    <source>
        <strain evidence="2">4</strain>
        <tissue evidence="2">Leaf</tissue>
    </source>
</reference>
<dbReference type="InterPro" id="IPR053151">
    <property type="entry name" value="RNase_H-like"/>
</dbReference>
<dbReference type="AlphaFoldDB" id="A0A7J8YYZ6"/>